<dbReference type="SUPFAM" id="SSF53448">
    <property type="entry name" value="Nucleotide-diphospho-sugar transferases"/>
    <property type="match status" value="1"/>
</dbReference>
<dbReference type="STRING" id="1802067.A2966_03555"/>
<evidence type="ECO:0000259" key="2">
    <source>
        <dbReference type="Pfam" id="PF02709"/>
    </source>
</evidence>
<dbReference type="GO" id="GO:0016740">
    <property type="term" value="F:transferase activity"/>
    <property type="evidence" value="ECO:0007669"/>
    <property type="project" value="UniProtKB-KW"/>
</dbReference>
<keyword evidence="1" id="KW-0808">Transferase</keyword>
<dbReference type="InterPro" id="IPR027791">
    <property type="entry name" value="Galactosyl_T_C"/>
</dbReference>
<protein>
    <recommendedName>
        <fullName evidence="2">Galactosyltransferase C-terminal domain-containing protein</fullName>
    </recommendedName>
</protein>
<dbReference type="Proteomes" id="UP000176480">
    <property type="component" value="Unassembled WGS sequence"/>
</dbReference>
<organism evidence="3 4">
    <name type="scientific">Candidatus Roizmanbacteria bacterium RIFCSPLOWO2_01_FULL_41_22</name>
    <dbReference type="NCBI Taxonomy" id="1802067"/>
    <lineage>
        <taxon>Bacteria</taxon>
        <taxon>Candidatus Roizmaniibacteriota</taxon>
    </lineage>
</organism>
<comment type="caution">
    <text evidence="3">The sequence shown here is derived from an EMBL/GenBank/DDBJ whole genome shotgun (WGS) entry which is preliminary data.</text>
</comment>
<accession>A0A1F7JAE5</accession>
<evidence type="ECO:0000256" key="1">
    <source>
        <dbReference type="ARBA" id="ARBA00022679"/>
    </source>
</evidence>
<dbReference type="EMBL" id="MGAR01000005">
    <property type="protein sequence ID" value="OGK52590.1"/>
    <property type="molecule type" value="Genomic_DNA"/>
</dbReference>
<gene>
    <name evidence="3" type="ORF">A2966_03555</name>
</gene>
<dbReference type="AlphaFoldDB" id="A0A1F7JAE5"/>
<dbReference type="Pfam" id="PF02709">
    <property type="entry name" value="Glyco_transf_7C"/>
    <property type="match status" value="1"/>
</dbReference>
<sequence length="225" mass="26516">MNRTHHLKKVMPSIIEAANYSPPVEILVLDYNSTDDIDEYMASLRSVQLAEGNDITYLKYSKNKYYHMAHARNMVSLAARGKYLVETCVEVYLGKHFFSNIREEINRSKYKWLRFYGKKPSGIYAGIIVIEKEEFIEAGGYDERFELYGPEDRELNSRLERRGIKSRTINSTYLHPYTSSDEEKTKNYRLKLTKRQMVEKMIPYYEESVKNKALEVNRGVKWGQH</sequence>
<evidence type="ECO:0000313" key="4">
    <source>
        <dbReference type="Proteomes" id="UP000176480"/>
    </source>
</evidence>
<proteinExistence type="predicted"/>
<feature type="domain" description="Galactosyltransferase C-terminal" evidence="2">
    <location>
        <begin position="121"/>
        <end position="171"/>
    </location>
</feature>
<name>A0A1F7JAE5_9BACT</name>
<reference evidence="3 4" key="1">
    <citation type="journal article" date="2016" name="Nat. Commun.">
        <title>Thousands of microbial genomes shed light on interconnected biogeochemical processes in an aquifer system.</title>
        <authorList>
            <person name="Anantharaman K."/>
            <person name="Brown C.T."/>
            <person name="Hug L.A."/>
            <person name="Sharon I."/>
            <person name="Castelle C.J."/>
            <person name="Probst A.J."/>
            <person name="Thomas B.C."/>
            <person name="Singh A."/>
            <person name="Wilkins M.J."/>
            <person name="Karaoz U."/>
            <person name="Brodie E.L."/>
            <person name="Williams K.H."/>
            <person name="Hubbard S.S."/>
            <person name="Banfield J.F."/>
        </authorList>
    </citation>
    <scope>NUCLEOTIDE SEQUENCE [LARGE SCALE GENOMIC DNA]</scope>
</reference>
<evidence type="ECO:0000313" key="3">
    <source>
        <dbReference type="EMBL" id="OGK52590.1"/>
    </source>
</evidence>
<dbReference type="InterPro" id="IPR029044">
    <property type="entry name" value="Nucleotide-diphossugar_trans"/>
</dbReference>
<dbReference type="Gene3D" id="3.90.550.10">
    <property type="entry name" value="Spore Coat Polysaccharide Biosynthesis Protein SpsA, Chain A"/>
    <property type="match status" value="1"/>
</dbReference>